<keyword evidence="2" id="KW-1185">Reference proteome</keyword>
<evidence type="ECO:0000313" key="2">
    <source>
        <dbReference type="Proteomes" id="UP001163324"/>
    </source>
</evidence>
<accession>A0ACC0V3S1</accession>
<gene>
    <name evidence="1" type="ORF">N3K66_004358</name>
</gene>
<proteinExistence type="predicted"/>
<reference evidence="1" key="1">
    <citation type="submission" date="2022-10" db="EMBL/GenBank/DDBJ databases">
        <title>Complete Genome of Trichothecium roseum strain YXFP-22015, a Plant Pathogen Isolated from Citrus.</title>
        <authorList>
            <person name="Wang Y."/>
            <person name="Zhu L."/>
        </authorList>
    </citation>
    <scope>NUCLEOTIDE SEQUENCE</scope>
    <source>
        <strain evidence="1">YXFP-22015</strain>
    </source>
</reference>
<sequence>MPRVDEVFQKSSIPGKRKLDPIRDPNEVYRAAKRTSSETNHHARVDEDKPTDIAGPALPGDEADYGPEPPPEDDEEGGRFFGGGISKHESEIFDFVDRADEGDAAETIDSSWLRKTAVNFERRINKNAELRAKFENDPQKFIASEAELDGAIKSLSVLAENPHLYEEFVNLGCAESLVGLLAHDNTDIAIDAIEIIGELTDDDVVVDEHQWNILVKSFINSDLVGLLVSNLTRLDENDDSDRVGVYHSLGILENLQSQISRESHAGWNETLLTWLLGRIQKPEASTSQNKQYAAEMVALLSRSSADARAKLTSLGAIDSLLQLTAAYRRRDPEKGGDEEEYAEDLFEALAYLVEEPEAKLKFVAAEGIELCLLMQKEGKMSKAPSLRLIEYATAGISAVSVCQRIVTAGGLKTLFSQFMKSKNNRSLSQLIKVFASMLQLLPADEPERIRLLAKFVEKDYEKVIKTVQLREYYTHQVKLAEQDNELERQAASPEKREELGLVWFGRRLDAGLSTLQVIDTILAWLIAEDGGARRTIKQLLGRRDESFVDIKATLREQINNLDDGQEDGKHMSDMLGTLIEFL</sequence>
<organism evidence="1 2">
    <name type="scientific">Trichothecium roseum</name>
    <dbReference type="NCBI Taxonomy" id="47278"/>
    <lineage>
        <taxon>Eukaryota</taxon>
        <taxon>Fungi</taxon>
        <taxon>Dikarya</taxon>
        <taxon>Ascomycota</taxon>
        <taxon>Pezizomycotina</taxon>
        <taxon>Sordariomycetes</taxon>
        <taxon>Hypocreomycetidae</taxon>
        <taxon>Hypocreales</taxon>
        <taxon>Hypocreales incertae sedis</taxon>
        <taxon>Trichothecium</taxon>
    </lineage>
</organism>
<dbReference type="EMBL" id="CM047943">
    <property type="protein sequence ID" value="KAI9900096.1"/>
    <property type="molecule type" value="Genomic_DNA"/>
</dbReference>
<evidence type="ECO:0000313" key="1">
    <source>
        <dbReference type="EMBL" id="KAI9900096.1"/>
    </source>
</evidence>
<protein>
    <submittedName>
        <fullName evidence="1">Uncharacterized protein</fullName>
    </submittedName>
</protein>
<name>A0ACC0V3S1_9HYPO</name>
<comment type="caution">
    <text evidence="1">The sequence shown here is derived from an EMBL/GenBank/DDBJ whole genome shotgun (WGS) entry which is preliminary data.</text>
</comment>
<dbReference type="Proteomes" id="UP001163324">
    <property type="component" value="Chromosome 4"/>
</dbReference>